<evidence type="ECO:0008006" key="11">
    <source>
        <dbReference type="Google" id="ProtNLM"/>
    </source>
</evidence>
<dbReference type="Pfam" id="PF07980">
    <property type="entry name" value="SusD_RagB"/>
    <property type="match status" value="1"/>
</dbReference>
<evidence type="ECO:0000256" key="5">
    <source>
        <dbReference type="ARBA" id="ARBA00023237"/>
    </source>
</evidence>
<comment type="similarity">
    <text evidence="2">Belongs to the SusD family.</text>
</comment>
<feature type="domain" description="RagB/SusD" evidence="7">
    <location>
        <begin position="269"/>
        <end position="540"/>
    </location>
</feature>
<dbReference type="EMBL" id="QCYK01000002">
    <property type="protein sequence ID" value="PUZ24955.1"/>
    <property type="molecule type" value="Genomic_DNA"/>
</dbReference>
<keyword evidence="10" id="KW-1185">Reference proteome</keyword>
<dbReference type="Pfam" id="PF14322">
    <property type="entry name" value="SusD-like_3"/>
    <property type="match status" value="1"/>
</dbReference>
<dbReference type="InterPro" id="IPR011990">
    <property type="entry name" value="TPR-like_helical_dom_sf"/>
</dbReference>
<dbReference type="PROSITE" id="PS51257">
    <property type="entry name" value="PROKAR_LIPOPROTEIN"/>
    <property type="match status" value="1"/>
</dbReference>
<dbReference type="Gene3D" id="1.25.40.390">
    <property type="match status" value="1"/>
</dbReference>
<keyword evidence="4" id="KW-0472">Membrane</keyword>
<evidence type="ECO:0000256" key="1">
    <source>
        <dbReference type="ARBA" id="ARBA00004442"/>
    </source>
</evidence>
<dbReference type="RefSeq" id="WP_108686792.1">
    <property type="nucleotide sequence ID" value="NZ_QCYK01000002.1"/>
</dbReference>
<evidence type="ECO:0000256" key="6">
    <source>
        <dbReference type="SAM" id="SignalP"/>
    </source>
</evidence>
<accession>A0A2T7BFA3</accession>
<proteinExistence type="inferred from homology"/>
<evidence type="ECO:0000256" key="3">
    <source>
        <dbReference type="ARBA" id="ARBA00022729"/>
    </source>
</evidence>
<gene>
    <name evidence="9" type="ORF">DCC81_11600</name>
</gene>
<organism evidence="9 10">
    <name type="scientific">Chitinophaga parva</name>
    <dbReference type="NCBI Taxonomy" id="2169414"/>
    <lineage>
        <taxon>Bacteria</taxon>
        <taxon>Pseudomonadati</taxon>
        <taxon>Bacteroidota</taxon>
        <taxon>Chitinophagia</taxon>
        <taxon>Chitinophagales</taxon>
        <taxon>Chitinophagaceae</taxon>
        <taxon>Chitinophaga</taxon>
    </lineage>
</organism>
<keyword evidence="5" id="KW-0998">Cell outer membrane</keyword>
<protein>
    <recommendedName>
        <fullName evidence="11">RagB/SusD family nutrient uptake outer membrane protein</fullName>
    </recommendedName>
</protein>
<comment type="subcellular location">
    <subcellularLocation>
        <location evidence="1">Cell outer membrane</location>
    </subcellularLocation>
</comment>
<dbReference type="InterPro" id="IPR012944">
    <property type="entry name" value="SusD_RagB_dom"/>
</dbReference>
<dbReference type="AlphaFoldDB" id="A0A2T7BFA3"/>
<feature type="chain" id="PRO_5015694146" description="RagB/SusD family nutrient uptake outer membrane protein" evidence="6">
    <location>
        <begin position="22"/>
        <end position="541"/>
    </location>
</feature>
<keyword evidence="3 6" id="KW-0732">Signal</keyword>
<dbReference type="GO" id="GO:0009279">
    <property type="term" value="C:cell outer membrane"/>
    <property type="evidence" value="ECO:0007669"/>
    <property type="project" value="UniProtKB-SubCell"/>
</dbReference>
<evidence type="ECO:0000256" key="2">
    <source>
        <dbReference type="ARBA" id="ARBA00006275"/>
    </source>
</evidence>
<sequence length="541" mass="61142">MKRSYKLLIACNLLAVCLLGAGCKKDFLDQHPLNQITDATYWQTPDDATMFATRMYTFLPQASFVYYEGMSDNGYTASDATTQRFGNSTQDATISDREWNYNSIRQAFTFFANVDKVPDLDSTLKHRLIAEVKFVLAYRYFIMTTLYGDVPLVNKLLTDPNEADLPVTPKAQIIPQVIQWLQEAAPDLPTQYSGADLGRVTRGAALALESRIYLYNGQYANAATAAQAVMALQLYHLYPNYFDFFQKDGDYSPEDILSFGYTLGNGTQNSLRDILGSQDLMNGRNILNPTAELVNDYESKNGYYPYTRDPAYKATDPFNNRDPRLRQTILCPGDIYAYPQFPTTTQYDPFNDPGDRMGGDLGTHTGFSWCKGVDRYDYVRSGSNNWKSFRYAEVLLNYAEAVNEQTGPTPTAIAVIDSIRLRAHMPTVTATFALNGWTMDQSTFRTFLRHERRIELAGEGLRYFDILRWKTGEQVLQGQIFTVDASAGIAAISTANGHRNTFPKTPVETRFFNNPKFYVWPIPQSAIDASKGILVQNPLWK</sequence>
<evidence type="ECO:0000313" key="9">
    <source>
        <dbReference type="EMBL" id="PUZ24955.1"/>
    </source>
</evidence>
<comment type="caution">
    <text evidence="9">The sequence shown here is derived from an EMBL/GenBank/DDBJ whole genome shotgun (WGS) entry which is preliminary data.</text>
</comment>
<evidence type="ECO:0000313" key="10">
    <source>
        <dbReference type="Proteomes" id="UP000244450"/>
    </source>
</evidence>
<evidence type="ECO:0000259" key="7">
    <source>
        <dbReference type="Pfam" id="PF07980"/>
    </source>
</evidence>
<dbReference type="OrthoDB" id="5694214at2"/>
<feature type="domain" description="SusD-like N-terminal" evidence="8">
    <location>
        <begin position="84"/>
        <end position="214"/>
    </location>
</feature>
<dbReference type="Proteomes" id="UP000244450">
    <property type="component" value="Unassembled WGS sequence"/>
</dbReference>
<evidence type="ECO:0000259" key="8">
    <source>
        <dbReference type="Pfam" id="PF14322"/>
    </source>
</evidence>
<reference evidence="9 10" key="1">
    <citation type="submission" date="2018-04" db="EMBL/GenBank/DDBJ databases">
        <title>Chitinophaga fuyangensis sp. nov., isolated from soil in a chemical factory.</title>
        <authorList>
            <person name="Chen K."/>
        </authorList>
    </citation>
    <scope>NUCLEOTIDE SEQUENCE [LARGE SCALE GENOMIC DNA]</scope>
    <source>
        <strain evidence="9 10">LY-1</strain>
    </source>
</reference>
<feature type="signal peptide" evidence="6">
    <location>
        <begin position="1"/>
        <end position="21"/>
    </location>
</feature>
<dbReference type="SUPFAM" id="SSF48452">
    <property type="entry name" value="TPR-like"/>
    <property type="match status" value="1"/>
</dbReference>
<name>A0A2T7BFA3_9BACT</name>
<evidence type="ECO:0000256" key="4">
    <source>
        <dbReference type="ARBA" id="ARBA00023136"/>
    </source>
</evidence>
<dbReference type="InterPro" id="IPR033985">
    <property type="entry name" value="SusD-like_N"/>
</dbReference>